<feature type="chain" id="PRO_5018299720" evidence="1">
    <location>
        <begin position="34"/>
        <end position="78"/>
    </location>
</feature>
<evidence type="ECO:0000256" key="1">
    <source>
        <dbReference type="SAM" id="SignalP"/>
    </source>
</evidence>
<sequence>MKFKNEKGINKTNRIVKAFKIACFVLFLTFSYAASSQTVYVTKTGTKYHKKLKVSQIFQKGNYFRKSQKIWLYPLFGL</sequence>
<proteinExistence type="predicted"/>
<evidence type="ECO:0000313" key="3">
    <source>
        <dbReference type="Proteomes" id="UP000235826"/>
    </source>
</evidence>
<keyword evidence="1" id="KW-0732">Signal</keyword>
<dbReference type="EMBL" id="CP025791">
    <property type="protein sequence ID" value="AUP78817.1"/>
    <property type="molecule type" value="Genomic_DNA"/>
</dbReference>
<evidence type="ECO:0000313" key="2">
    <source>
        <dbReference type="EMBL" id="AUP78817.1"/>
    </source>
</evidence>
<gene>
    <name evidence="2" type="ORF">C1H87_08935</name>
</gene>
<reference evidence="2 3" key="1">
    <citation type="submission" date="2018-01" db="EMBL/GenBank/DDBJ databases">
        <title>Complete genome sequence of Flavivirga eckloniae ECD14 isolated from seaweed Ecklonia cava.</title>
        <authorList>
            <person name="Lee J.H."/>
            <person name="Baik K.S."/>
            <person name="Seong C.N."/>
        </authorList>
    </citation>
    <scope>NUCLEOTIDE SEQUENCE [LARGE SCALE GENOMIC DNA]</scope>
    <source>
        <strain evidence="2 3">ECD14</strain>
    </source>
</reference>
<keyword evidence="3" id="KW-1185">Reference proteome</keyword>
<dbReference type="Proteomes" id="UP000235826">
    <property type="component" value="Chromosome"/>
</dbReference>
<dbReference type="KEGG" id="fek:C1H87_08935"/>
<accession>A0A2K9PQG9</accession>
<protein>
    <submittedName>
        <fullName evidence="2">Uncharacterized protein</fullName>
    </submittedName>
</protein>
<dbReference type="AlphaFoldDB" id="A0A2K9PQG9"/>
<name>A0A2K9PQG9_9FLAO</name>
<organism evidence="2 3">
    <name type="scientific">Flavivirga eckloniae</name>
    <dbReference type="NCBI Taxonomy" id="1803846"/>
    <lineage>
        <taxon>Bacteria</taxon>
        <taxon>Pseudomonadati</taxon>
        <taxon>Bacteroidota</taxon>
        <taxon>Flavobacteriia</taxon>
        <taxon>Flavobacteriales</taxon>
        <taxon>Flavobacteriaceae</taxon>
        <taxon>Flavivirga</taxon>
    </lineage>
</organism>
<feature type="signal peptide" evidence="1">
    <location>
        <begin position="1"/>
        <end position="33"/>
    </location>
</feature>